<dbReference type="AlphaFoldDB" id="A0A1W2G0D3"/>
<dbReference type="Proteomes" id="UP000192674">
    <property type="component" value="Unassembled WGS sequence"/>
</dbReference>
<name>A0A1W2G0D3_KIBAR</name>
<evidence type="ECO:0000313" key="2">
    <source>
        <dbReference type="Proteomes" id="UP000192674"/>
    </source>
</evidence>
<keyword evidence="2" id="KW-1185">Reference proteome</keyword>
<organism evidence="1 2">
    <name type="scientific">Kibdelosporangium aridum</name>
    <dbReference type="NCBI Taxonomy" id="2030"/>
    <lineage>
        <taxon>Bacteria</taxon>
        <taxon>Bacillati</taxon>
        <taxon>Actinomycetota</taxon>
        <taxon>Actinomycetes</taxon>
        <taxon>Pseudonocardiales</taxon>
        <taxon>Pseudonocardiaceae</taxon>
        <taxon>Kibdelosporangium</taxon>
    </lineage>
</organism>
<gene>
    <name evidence="1" type="ORF">SAMN05661093_10949</name>
</gene>
<evidence type="ECO:0000313" key="1">
    <source>
        <dbReference type="EMBL" id="SMD27346.1"/>
    </source>
</evidence>
<proteinExistence type="predicted"/>
<protein>
    <submittedName>
        <fullName evidence="1">Uncharacterized protein</fullName>
    </submittedName>
</protein>
<reference evidence="1 2" key="1">
    <citation type="submission" date="2017-04" db="EMBL/GenBank/DDBJ databases">
        <authorList>
            <person name="Afonso C.L."/>
            <person name="Miller P.J."/>
            <person name="Scott M.A."/>
            <person name="Spackman E."/>
            <person name="Goraichik I."/>
            <person name="Dimitrov K.M."/>
            <person name="Suarez D.L."/>
            <person name="Swayne D.E."/>
        </authorList>
    </citation>
    <scope>NUCLEOTIDE SEQUENCE [LARGE SCALE GENOMIC DNA]</scope>
    <source>
        <strain evidence="1 2">DSM 43828</strain>
    </source>
</reference>
<sequence>MSQPELTTTLTELLGLDFPPVALVHSRQCAGRRRDDRPTMLRTVVLVGQTLKAAQTRGMTVRHALAMNLGSLAS</sequence>
<dbReference type="EMBL" id="FWXV01000023">
    <property type="protein sequence ID" value="SMD27346.1"/>
    <property type="molecule type" value="Genomic_DNA"/>
</dbReference>
<accession>A0A1W2G0D3</accession>